<keyword evidence="2" id="KW-0732">Signal</keyword>
<sequence>MIRKVTRPFTRTIGWFSALVAVLTCQPAVWSQRAPVEVSQSAMTRLAQQPSAVTTVSAVGMTVAEMNRALAFYTQVLPFQVVSDVEVMGSEYEHLEGVFGARMRVVKLRLGNEVLELTDYLTPEGDPIPADSRSNDLWFQHIAIVVSNMETAFNRLRQHHVQFVSTAPQRLPDYLPAAAGIEAFYFRDPDGHNLEIIHFPAGKGDPRWQNASTQIFLGIDHTAIGVSDTADSLRFYRDLLGLRLAGESENYGSEQEHLNNVFGAHLQISGLRASTGPGIEFLDYLAPAGGRPFPGETQANDLVQWQTTLLVGNADQMAERL</sequence>
<feature type="chain" id="PRO_5044868982" evidence="2">
    <location>
        <begin position="21"/>
        <end position="321"/>
    </location>
</feature>
<feature type="domain" description="VOC" evidence="3">
    <location>
        <begin position="218"/>
        <end position="321"/>
    </location>
</feature>
<dbReference type="GO" id="GO:0046872">
    <property type="term" value="F:metal ion binding"/>
    <property type="evidence" value="ECO:0007669"/>
    <property type="project" value="UniProtKB-KW"/>
</dbReference>
<comment type="caution">
    <text evidence="4">The sequence shown here is derived from an EMBL/GenBank/DDBJ whole genome shotgun (WGS) entry which is preliminary data.</text>
</comment>
<protein>
    <submittedName>
        <fullName evidence="4">VOC family protein</fullName>
    </submittedName>
</protein>
<evidence type="ECO:0000256" key="2">
    <source>
        <dbReference type="SAM" id="SignalP"/>
    </source>
</evidence>
<dbReference type="PANTHER" id="PTHR43048">
    <property type="entry name" value="METHYLMALONYL-COA EPIMERASE"/>
    <property type="match status" value="1"/>
</dbReference>
<dbReference type="SUPFAM" id="SSF54593">
    <property type="entry name" value="Glyoxalase/Bleomycin resistance protein/Dihydroxybiphenyl dioxygenase"/>
    <property type="match status" value="1"/>
</dbReference>
<dbReference type="EMBL" id="JTHE03000001">
    <property type="protein sequence ID" value="MCM1981224.1"/>
    <property type="molecule type" value="Genomic_DNA"/>
</dbReference>
<reference evidence="4 5" key="1">
    <citation type="journal article" date="2015" name="Genome Announc.">
        <title>Draft Genome Sequence of Filamentous Marine Cyanobacterium Lyngbya confervoides Strain BDU141951.</title>
        <authorList>
            <person name="Chandrababunaidu M.M."/>
            <person name="Sen D."/>
            <person name="Tripathy S."/>
        </authorList>
    </citation>
    <scope>NUCLEOTIDE SEQUENCE [LARGE SCALE GENOMIC DNA]</scope>
    <source>
        <strain evidence="4 5">BDU141951</strain>
    </source>
</reference>
<dbReference type="InterPro" id="IPR037523">
    <property type="entry name" value="VOC_core"/>
</dbReference>
<dbReference type="Pfam" id="PF00903">
    <property type="entry name" value="Glyoxalase"/>
    <property type="match status" value="2"/>
</dbReference>
<proteinExistence type="predicted"/>
<dbReference type="InterPro" id="IPR029068">
    <property type="entry name" value="Glyas_Bleomycin-R_OHBP_Dase"/>
</dbReference>
<dbReference type="RefSeq" id="WP_236096246.1">
    <property type="nucleotide sequence ID" value="NZ_JTHE03000001.1"/>
</dbReference>
<feature type="signal peptide" evidence="2">
    <location>
        <begin position="1"/>
        <end position="20"/>
    </location>
</feature>
<keyword evidence="1" id="KW-0479">Metal-binding</keyword>
<dbReference type="Gene3D" id="3.10.180.10">
    <property type="entry name" value="2,3-Dihydroxybiphenyl 1,2-Dioxygenase, domain 1"/>
    <property type="match status" value="2"/>
</dbReference>
<evidence type="ECO:0000313" key="4">
    <source>
        <dbReference type="EMBL" id="MCM1981224.1"/>
    </source>
</evidence>
<dbReference type="PROSITE" id="PS00934">
    <property type="entry name" value="GLYOXALASE_I_1"/>
    <property type="match status" value="1"/>
</dbReference>
<dbReference type="AlphaFoldDB" id="A0ABD4SXY2"/>
<accession>A0ABD4SXY2</accession>
<dbReference type="InterPro" id="IPR018146">
    <property type="entry name" value="Glyoxalase_1_CS"/>
</dbReference>
<gene>
    <name evidence="4" type="ORF">QQ91_0000025</name>
</gene>
<dbReference type="Proteomes" id="UP000031561">
    <property type="component" value="Unassembled WGS sequence"/>
</dbReference>
<dbReference type="PANTHER" id="PTHR43048:SF3">
    <property type="entry name" value="METHYLMALONYL-COA EPIMERASE, MITOCHONDRIAL"/>
    <property type="match status" value="1"/>
</dbReference>
<organism evidence="4 5">
    <name type="scientific">Lyngbya confervoides BDU141951</name>
    <dbReference type="NCBI Taxonomy" id="1574623"/>
    <lineage>
        <taxon>Bacteria</taxon>
        <taxon>Bacillati</taxon>
        <taxon>Cyanobacteriota</taxon>
        <taxon>Cyanophyceae</taxon>
        <taxon>Oscillatoriophycideae</taxon>
        <taxon>Oscillatoriales</taxon>
        <taxon>Microcoleaceae</taxon>
        <taxon>Lyngbya</taxon>
    </lineage>
</organism>
<dbReference type="InterPro" id="IPR051785">
    <property type="entry name" value="MMCE/EMCE_epimerase"/>
</dbReference>
<name>A0ABD4SXY2_9CYAN</name>
<evidence type="ECO:0000313" key="5">
    <source>
        <dbReference type="Proteomes" id="UP000031561"/>
    </source>
</evidence>
<evidence type="ECO:0000259" key="3">
    <source>
        <dbReference type="PROSITE" id="PS51819"/>
    </source>
</evidence>
<dbReference type="PROSITE" id="PS51819">
    <property type="entry name" value="VOC"/>
    <property type="match status" value="2"/>
</dbReference>
<keyword evidence="5" id="KW-1185">Reference proteome</keyword>
<feature type="domain" description="VOC" evidence="3">
    <location>
        <begin position="55"/>
        <end position="199"/>
    </location>
</feature>
<dbReference type="InterPro" id="IPR004360">
    <property type="entry name" value="Glyas_Fos-R_dOase_dom"/>
</dbReference>
<evidence type="ECO:0000256" key="1">
    <source>
        <dbReference type="ARBA" id="ARBA00022723"/>
    </source>
</evidence>